<dbReference type="InterPro" id="IPR005805">
    <property type="entry name" value="Rieske_Fe-S_prot_C"/>
</dbReference>
<dbReference type="InterPro" id="IPR014349">
    <property type="entry name" value="Rieske_Fe-S_prot"/>
</dbReference>
<keyword evidence="6" id="KW-0411">Iron-sulfur</keyword>
<evidence type="ECO:0000313" key="13">
    <source>
        <dbReference type="Proteomes" id="UP001216440"/>
    </source>
</evidence>
<evidence type="ECO:0000256" key="4">
    <source>
        <dbReference type="ARBA" id="ARBA00022723"/>
    </source>
</evidence>
<dbReference type="PANTHER" id="PTHR10134">
    <property type="entry name" value="CYTOCHROME B-C1 COMPLEX SUBUNIT RIESKE, MITOCHONDRIAL"/>
    <property type="match status" value="1"/>
</dbReference>
<gene>
    <name evidence="12" type="ORF">PYS65_28660</name>
</gene>
<organism evidence="12 13">
    <name type="scientific">Streptomyces cathayae</name>
    <dbReference type="NCBI Taxonomy" id="3031124"/>
    <lineage>
        <taxon>Bacteria</taxon>
        <taxon>Bacillati</taxon>
        <taxon>Actinomycetota</taxon>
        <taxon>Actinomycetes</taxon>
        <taxon>Kitasatosporales</taxon>
        <taxon>Streptomycetaceae</taxon>
        <taxon>Streptomyces</taxon>
    </lineage>
</organism>
<evidence type="ECO:0000256" key="10">
    <source>
        <dbReference type="SAM" id="MobiDB-lite"/>
    </source>
</evidence>
<keyword evidence="4" id="KW-0479">Metal-binding</keyword>
<keyword evidence="5" id="KW-0408">Iron</keyword>
<keyword evidence="13" id="KW-1185">Reference proteome</keyword>
<evidence type="ECO:0000313" key="12">
    <source>
        <dbReference type="EMBL" id="WGD43790.1"/>
    </source>
</evidence>
<protein>
    <recommendedName>
        <fullName evidence="2">Cytochrome bc1 complex Rieske iron-sulfur subunit</fullName>
    </recommendedName>
    <alternativeName>
        <fullName evidence="8">Cytochrome bc1 reductase complex subunit QcrA</fullName>
    </alternativeName>
</protein>
<dbReference type="EMBL" id="CP121682">
    <property type="protein sequence ID" value="WGD43790.1"/>
    <property type="molecule type" value="Genomic_DNA"/>
</dbReference>
<dbReference type="CDD" id="cd03467">
    <property type="entry name" value="Rieske"/>
    <property type="match status" value="1"/>
</dbReference>
<name>A0ABY8K6B7_9ACTN</name>
<evidence type="ECO:0000256" key="2">
    <source>
        <dbReference type="ARBA" id="ARBA00015816"/>
    </source>
</evidence>
<comment type="cofactor">
    <cofactor evidence="9">
        <name>[2Fe-2S] cluster</name>
        <dbReference type="ChEBI" id="CHEBI:190135"/>
    </cofactor>
</comment>
<feature type="domain" description="Rieske" evidence="11">
    <location>
        <begin position="34"/>
        <end position="126"/>
    </location>
</feature>
<dbReference type="SUPFAM" id="SSF50022">
    <property type="entry name" value="ISP domain"/>
    <property type="match status" value="1"/>
</dbReference>
<evidence type="ECO:0000256" key="8">
    <source>
        <dbReference type="ARBA" id="ARBA00029586"/>
    </source>
</evidence>
<evidence type="ECO:0000256" key="3">
    <source>
        <dbReference type="ARBA" id="ARBA00022714"/>
    </source>
</evidence>
<dbReference type="Proteomes" id="UP001216440">
    <property type="component" value="Chromosome"/>
</dbReference>
<feature type="compositionally biased region" description="Low complexity" evidence="10">
    <location>
        <begin position="16"/>
        <end position="32"/>
    </location>
</feature>
<evidence type="ECO:0000256" key="1">
    <source>
        <dbReference type="ARBA" id="ARBA00002494"/>
    </source>
</evidence>
<feature type="region of interest" description="Disordered" evidence="10">
    <location>
        <begin position="1"/>
        <end position="46"/>
    </location>
</feature>
<proteinExistence type="predicted"/>
<reference evidence="12 13" key="1">
    <citation type="submission" date="2023-03" db="EMBL/GenBank/DDBJ databases">
        <authorList>
            <person name="Mo P."/>
        </authorList>
    </citation>
    <scope>NUCLEOTIDE SEQUENCE [LARGE SCALE GENOMIC DNA]</scope>
    <source>
        <strain evidence="12 13">HUAS 5</strain>
    </source>
</reference>
<accession>A0ABY8K6B7</accession>
<evidence type="ECO:0000256" key="9">
    <source>
        <dbReference type="ARBA" id="ARBA00034078"/>
    </source>
</evidence>
<dbReference type="PRINTS" id="PR00162">
    <property type="entry name" value="RIESKE"/>
</dbReference>
<comment type="function">
    <text evidence="1">Iron-sulfur subunit of the cytochrome bc1 complex, an essential component of the respiratory electron transport chain required for ATP synthesis. The bc1 complex catalyzes the oxidation of menaquinol and the reduction of cytochrome c in the respiratory chain. The bc1 complex operates through a Q-cycle mechanism that couples electron transfer to generation of the proton gradient that drives ATP synthesis.</text>
</comment>
<dbReference type="PROSITE" id="PS51296">
    <property type="entry name" value="RIESKE"/>
    <property type="match status" value="1"/>
</dbReference>
<dbReference type="Gene3D" id="2.102.10.10">
    <property type="entry name" value="Rieske [2Fe-2S] iron-sulphur domain"/>
    <property type="match status" value="1"/>
</dbReference>
<dbReference type="InterPro" id="IPR017941">
    <property type="entry name" value="Rieske_2Fe-2S"/>
</dbReference>
<dbReference type="RefSeq" id="WP_279336833.1">
    <property type="nucleotide sequence ID" value="NZ_CP121682.1"/>
</dbReference>
<evidence type="ECO:0000256" key="6">
    <source>
        <dbReference type="ARBA" id="ARBA00023014"/>
    </source>
</evidence>
<keyword evidence="3" id="KW-0001">2Fe-2S</keyword>
<sequence length="127" mass="12676">MTAPAVGCGGGGNGEGSSPDTATDTAPPSASAGREPASTGDIPGGRGVILKEEKIVVTQPERGGFNAFSAICTHQHCLLADVSDGTVDCACHGSRFRVTDGSVDRGPATSPLPAEQITVEGNSIRLA</sequence>
<evidence type="ECO:0000256" key="5">
    <source>
        <dbReference type="ARBA" id="ARBA00023004"/>
    </source>
</evidence>
<dbReference type="Pfam" id="PF00355">
    <property type="entry name" value="Rieske"/>
    <property type="match status" value="1"/>
</dbReference>
<keyword evidence="7" id="KW-1015">Disulfide bond</keyword>
<dbReference type="InterPro" id="IPR036922">
    <property type="entry name" value="Rieske_2Fe-2S_sf"/>
</dbReference>
<evidence type="ECO:0000259" key="11">
    <source>
        <dbReference type="PROSITE" id="PS51296"/>
    </source>
</evidence>
<evidence type="ECO:0000256" key="7">
    <source>
        <dbReference type="ARBA" id="ARBA00023157"/>
    </source>
</evidence>